<organism evidence="2 3">
    <name type="scientific">Mugilogobius chulae</name>
    <name type="common">yellowstripe goby</name>
    <dbReference type="NCBI Taxonomy" id="88201"/>
    <lineage>
        <taxon>Eukaryota</taxon>
        <taxon>Metazoa</taxon>
        <taxon>Chordata</taxon>
        <taxon>Craniata</taxon>
        <taxon>Vertebrata</taxon>
        <taxon>Euteleostomi</taxon>
        <taxon>Actinopterygii</taxon>
        <taxon>Neopterygii</taxon>
        <taxon>Teleostei</taxon>
        <taxon>Neoteleostei</taxon>
        <taxon>Acanthomorphata</taxon>
        <taxon>Gobiaria</taxon>
        <taxon>Gobiiformes</taxon>
        <taxon>Gobioidei</taxon>
        <taxon>Gobiidae</taxon>
        <taxon>Gobionellinae</taxon>
        <taxon>Mugilogobius</taxon>
    </lineage>
</organism>
<accession>A0AAW0Q3H4</accession>
<feature type="compositionally biased region" description="Polar residues" evidence="1">
    <location>
        <begin position="170"/>
        <end position="189"/>
    </location>
</feature>
<name>A0AAW0Q3H4_9GOBI</name>
<evidence type="ECO:0000313" key="2">
    <source>
        <dbReference type="EMBL" id="KAK7945583.1"/>
    </source>
</evidence>
<dbReference type="EMBL" id="JBBPFD010000001">
    <property type="protein sequence ID" value="KAK7945583.1"/>
    <property type="molecule type" value="Genomic_DNA"/>
</dbReference>
<feature type="compositionally biased region" description="Basic and acidic residues" evidence="1">
    <location>
        <begin position="23"/>
        <end position="33"/>
    </location>
</feature>
<feature type="region of interest" description="Disordered" evidence="1">
    <location>
        <begin position="23"/>
        <end position="42"/>
    </location>
</feature>
<protein>
    <submittedName>
        <fullName evidence="2">Uncharacterized protein</fullName>
    </submittedName>
</protein>
<evidence type="ECO:0000256" key="1">
    <source>
        <dbReference type="SAM" id="MobiDB-lite"/>
    </source>
</evidence>
<dbReference type="AlphaFoldDB" id="A0AAW0Q3H4"/>
<sequence>MDSTASSAVDLTAEVPVFMEVHPTKPELTKDPNGRSLSSLPTPIAMGKDAVIHASKEHLLSSTPLHKASRVTDPLLASAEDPPTIALHSLRRKQTLIFPNKEPLETQPSSSQESFSSPVPPPGSLISTTPIIEPPPASTLESPERDHNGDIALKSEPAPIEENAPAPLESSSVPTMHDSTLTDSNNKATINADIPDIHLEIVDQSSTEEPPLVISHEEDPTSSSINDVISLKAPPSPPPPPPPPLTNSFTPPIIHPGPILPVTDIVNSSPALETTTQNATDIVQADPDSAASLDLPPPLLTQDSTQENPSYFEMDCTASSPIDSGVVSIRDSASTESSIVAGVSPS</sequence>
<feature type="compositionally biased region" description="Pro residues" evidence="1">
    <location>
        <begin position="234"/>
        <end position="245"/>
    </location>
</feature>
<gene>
    <name evidence="2" type="ORF">WMY93_001311</name>
</gene>
<feature type="region of interest" description="Disordered" evidence="1">
    <location>
        <begin position="288"/>
        <end position="307"/>
    </location>
</feature>
<feature type="compositionally biased region" description="Low complexity" evidence="1">
    <location>
        <begin position="156"/>
        <end position="169"/>
    </location>
</feature>
<comment type="caution">
    <text evidence="2">The sequence shown here is derived from an EMBL/GenBank/DDBJ whole genome shotgun (WGS) entry which is preliminary data.</text>
</comment>
<feature type="region of interest" description="Disordered" evidence="1">
    <location>
        <begin position="202"/>
        <end position="253"/>
    </location>
</feature>
<dbReference type="Proteomes" id="UP001460270">
    <property type="component" value="Unassembled WGS sequence"/>
</dbReference>
<feature type="compositionally biased region" description="Low complexity" evidence="1">
    <location>
        <begin position="108"/>
        <end position="117"/>
    </location>
</feature>
<evidence type="ECO:0000313" key="3">
    <source>
        <dbReference type="Proteomes" id="UP001460270"/>
    </source>
</evidence>
<proteinExistence type="predicted"/>
<keyword evidence="3" id="KW-1185">Reference proteome</keyword>
<reference evidence="3" key="1">
    <citation type="submission" date="2024-04" db="EMBL/GenBank/DDBJ databases">
        <title>Salinicola lusitanus LLJ914,a marine bacterium isolated from the Okinawa Trough.</title>
        <authorList>
            <person name="Li J."/>
        </authorList>
    </citation>
    <scope>NUCLEOTIDE SEQUENCE [LARGE SCALE GENOMIC DNA]</scope>
</reference>
<feature type="region of interest" description="Disordered" evidence="1">
    <location>
        <begin position="102"/>
        <end position="189"/>
    </location>
</feature>